<dbReference type="Proteomes" id="UP000824156">
    <property type="component" value="Unassembled WGS sequence"/>
</dbReference>
<organism evidence="5 6">
    <name type="scientific">Candidatus Sphingobacterium stercoripullorum</name>
    <dbReference type="NCBI Taxonomy" id="2838759"/>
    <lineage>
        <taxon>Bacteria</taxon>
        <taxon>Pseudomonadati</taxon>
        <taxon>Bacteroidota</taxon>
        <taxon>Sphingobacteriia</taxon>
        <taxon>Sphingobacteriales</taxon>
        <taxon>Sphingobacteriaceae</taxon>
        <taxon>Sphingobacterium</taxon>
    </lineage>
</organism>
<dbReference type="InterPro" id="IPR005632">
    <property type="entry name" value="Chaperone_Skp"/>
</dbReference>
<evidence type="ECO:0000256" key="4">
    <source>
        <dbReference type="SAM" id="SignalP"/>
    </source>
</evidence>
<keyword evidence="2 4" id="KW-0732">Signal</keyword>
<dbReference type="PANTHER" id="PTHR35089:SF1">
    <property type="entry name" value="CHAPERONE PROTEIN SKP"/>
    <property type="match status" value="1"/>
</dbReference>
<feature type="signal peptide" evidence="4">
    <location>
        <begin position="1"/>
        <end position="23"/>
    </location>
</feature>
<reference evidence="5" key="1">
    <citation type="journal article" date="2021" name="PeerJ">
        <title>Extensive microbial diversity within the chicken gut microbiome revealed by metagenomics and culture.</title>
        <authorList>
            <person name="Gilroy R."/>
            <person name="Ravi A."/>
            <person name="Getino M."/>
            <person name="Pursley I."/>
            <person name="Horton D.L."/>
            <person name="Alikhan N.F."/>
            <person name="Baker D."/>
            <person name="Gharbi K."/>
            <person name="Hall N."/>
            <person name="Watson M."/>
            <person name="Adriaenssens E.M."/>
            <person name="Foster-Nyarko E."/>
            <person name="Jarju S."/>
            <person name="Secka A."/>
            <person name="Antonio M."/>
            <person name="Oren A."/>
            <person name="Chaudhuri R.R."/>
            <person name="La Ragione R."/>
            <person name="Hildebrand F."/>
            <person name="Pallen M.J."/>
        </authorList>
    </citation>
    <scope>NUCLEOTIDE SEQUENCE</scope>
    <source>
        <strain evidence="5">1719</strain>
    </source>
</reference>
<gene>
    <name evidence="5" type="ORF">H9853_06050</name>
</gene>
<dbReference type="SUPFAM" id="SSF111384">
    <property type="entry name" value="OmpH-like"/>
    <property type="match status" value="1"/>
</dbReference>
<accession>A0A9D1W999</accession>
<feature type="chain" id="PRO_5038343062" evidence="4">
    <location>
        <begin position="24"/>
        <end position="176"/>
    </location>
</feature>
<reference evidence="5" key="2">
    <citation type="submission" date="2021-04" db="EMBL/GenBank/DDBJ databases">
        <authorList>
            <person name="Gilroy R."/>
        </authorList>
    </citation>
    <scope>NUCLEOTIDE SEQUENCE</scope>
    <source>
        <strain evidence="5">1719</strain>
    </source>
</reference>
<dbReference type="SMART" id="SM00935">
    <property type="entry name" value="OmpH"/>
    <property type="match status" value="1"/>
</dbReference>
<evidence type="ECO:0000256" key="1">
    <source>
        <dbReference type="ARBA" id="ARBA00009091"/>
    </source>
</evidence>
<dbReference type="GO" id="GO:0005829">
    <property type="term" value="C:cytosol"/>
    <property type="evidence" value="ECO:0007669"/>
    <property type="project" value="TreeGrafter"/>
</dbReference>
<proteinExistence type="inferred from homology"/>
<dbReference type="AlphaFoldDB" id="A0A9D1W999"/>
<sequence>MKNFIKSIALGVIVLLTATAASAQQKIGHIDFGEIISSTNEFKSAQQELQTLQETKSKELQGMYEEFQKKQDEANEKLRNRSEANKETVDAELQILGNELTNMQTRIEEVQKVAQEELGKKEQELFEPIQRKVMEAINSVAKAQGYAYVLDISSGSIPYFQGGDDITSEIKTKLGI</sequence>
<dbReference type="Gene3D" id="3.30.910.20">
    <property type="entry name" value="Skp domain"/>
    <property type="match status" value="1"/>
</dbReference>
<dbReference type="EMBL" id="DXEZ01000165">
    <property type="protein sequence ID" value="HIX54568.1"/>
    <property type="molecule type" value="Genomic_DNA"/>
</dbReference>
<evidence type="ECO:0000313" key="5">
    <source>
        <dbReference type="EMBL" id="HIX54568.1"/>
    </source>
</evidence>
<dbReference type="GO" id="GO:0050821">
    <property type="term" value="P:protein stabilization"/>
    <property type="evidence" value="ECO:0007669"/>
    <property type="project" value="TreeGrafter"/>
</dbReference>
<comment type="similarity">
    <text evidence="1">Belongs to the Skp family.</text>
</comment>
<keyword evidence="3" id="KW-0175">Coiled coil</keyword>
<evidence type="ECO:0000256" key="3">
    <source>
        <dbReference type="SAM" id="Coils"/>
    </source>
</evidence>
<dbReference type="PANTHER" id="PTHR35089">
    <property type="entry name" value="CHAPERONE PROTEIN SKP"/>
    <property type="match status" value="1"/>
</dbReference>
<feature type="coiled-coil region" evidence="3">
    <location>
        <begin position="35"/>
        <end position="113"/>
    </location>
</feature>
<dbReference type="InterPro" id="IPR024930">
    <property type="entry name" value="Skp_dom_sf"/>
</dbReference>
<name>A0A9D1W999_9SPHI</name>
<dbReference type="GO" id="GO:0051082">
    <property type="term" value="F:unfolded protein binding"/>
    <property type="evidence" value="ECO:0007669"/>
    <property type="project" value="InterPro"/>
</dbReference>
<comment type="caution">
    <text evidence="5">The sequence shown here is derived from an EMBL/GenBank/DDBJ whole genome shotgun (WGS) entry which is preliminary data.</text>
</comment>
<evidence type="ECO:0000256" key="2">
    <source>
        <dbReference type="ARBA" id="ARBA00022729"/>
    </source>
</evidence>
<dbReference type="Pfam" id="PF03938">
    <property type="entry name" value="OmpH"/>
    <property type="match status" value="1"/>
</dbReference>
<protein>
    <submittedName>
        <fullName evidence="5">OmpH family outer membrane protein</fullName>
    </submittedName>
</protein>
<evidence type="ECO:0000313" key="6">
    <source>
        <dbReference type="Proteomes" id="UP000824156"/>
    </source>
</evidence>